<dbReference type="GO" id="GO:0016787">
    <property type="term" value="F:hydrolase activity"/>
    <property type="evidence" value="ECO:0007669"/>
    <property type="project" value="UniProtKB-KW"/>
</dbReference>
<dbReference type="InterPro" id="IPR020023">
    <property type="entry name" value="PseG"/>
</dbReference>
<dbReference type="Proteomes" id="UP000509545">
    <property type="component" value="Chromosome"/>
</dbReference>
<evidence type="ECO:0000313" key="4">
    <source>
        <dbReference type="EMBL" id="QKS82237.1"/>
    </source>
</evidence>
<dbReference type="KEGG" id="pbz:GN234_09900"/>
<organism evidence="4 5">
    <name type="scientific">Pseudomonas bijieensis</name>
    <dbReference type="NCBI Taxonomy" id="2681983"/>
    <lineage>
        <taxon>Bacteria</taxon>
        <taxon>Pseudomonadati</taxon>
        <taxon>Pseudomonadota</taxon>
        <taxon>Gammaproteobacteria</taxon>
        <taxon>Pseudomonadales</taxon>
        <taxon>Pseudomonadaceae</taxon>
        <taxon>Pseudomonas</taxon>
    </lineage>
</organism>
<dbReference type="EC" id="3.6.1.57" evidence="4"/>
<keyword evidence="4" id="KW-0378">Hydrolase</keyword>
<evidence type="ECO:0000256" key="1">
    <source>
        <dbReference type="PIRSR" id="PIRSR620023-1"/>
    </source>
</evidence>
<dbReference type="NCBIfam" id="TIGR03590">
    <property type="entry name" value="PseG"/>
    <property type="match status" value="1"/>
</dbReference>
<accession>A0A6N1CE84</accession>
<dbReference type="Pfam" id="PF04101">
    <property type="entry name" value="Glyco_tran_28_C"/>
    <property type="match status" value="1"/>
</dbReference>
<gene>
    <name evidence="4" type="primary">pseG</name>
    <name evidence="4" type="ORF">GN234_09900</name>
</gene>
<dbReference type="RefSeq" id="WP_176688385.1">
    <property type="nucleotide sequence ID" value="NZ_CP048810.1"/>
</dbReference>
<dbReference type="InterPro" id="IPR007235">
    <property type="entry name" value="Glyco_trans_28_C"/>
</dbReference>
<evidence type="ECO:0000256" key="2">
    <source>
        <dbReference type="PIRSR" id="PIRSR620023-2"/>
    </source>
</evidence>
<dbReference type="SUPFAM" id="SSF53756">
    <property type="entry name" value="UDP-Glycosyltransferase/glycogen phosphorylase"/>
    <property type="match status" value="1"/>
</dbReference>
<dbReference type="PANTHER" id="PTHR21015:SF22">
    <property type="entry name" value="GLYCOSYLTRANSFERASE"/>
    <property type="match status" value="1"/>
</dbReference>
<protein>
    <submittedName>
        <fullName evidence="4">UDP-2,4-diacetamido-2,4, 6-trideoxy-beta-L-altropyranose hydrolase</fullName>
        <ecNumber evidence="4">3.6.1.57</ecNumber>
    </submittedName>
</protein>
<feature type="domain" description="Glycosyl transferase family 28 C-terminal" evidence="3">
    <location>
        <begin position="266"/>
        <end position="345"/>
    </location>
</feature>
<proteinExistence type="predicted"/>
<dbReference type="Gene3D" id="3.40.50.11190">
    <property type="match status" value="1"/>
</dbReference>
<dbReference type="Gene3D" id="3.40.50.2000">
    <property type="entry name" value="Glycogen Phosphorylase B"/>
    <property type="match status" value="1"/>
</dbReference>
<evidence type="ECO:0000259" key="3">
    <source>
        <dbReference type="Pfam" id="PF04101"/>
    </source>
</evidence>
<feature type="active site" description="Proton acceptor" evidence="1">
    <location>
        <position position="21"/>
    </location>
</feature>
<dbReference type="PANTHER" id="PTHR21015">
    <property type="entry name" value="UDP-N-ACETYLGLUCOSAMINE--N-ACETYLMURAMYL-(PENTAPEPTIDE) PYROPHOSPHORYL-UNDECAPRENOL N-ACETYLGLUCOSAMINE TRANSFERASE 1"/>
    <property type="match status" value="1"/>
</dbReference>
<keyword evidence="5" id="KW-1185">Reference proteome</keyword>
<dbReference type="GO" id="GO:0016758">
    <property type="term" value="F:hexosyltransferase activity"/>
    <property type="evidence" value="ECO:0007669"/>
    <property type="project" value="InterPro"/>
</dbReference>
<evidence type="ECO:0000313" key="5">
    <source>
        <dbReference type="Proteomes" id="UP000509545"/>
    </source>
</evidence>
<reference evidence="4 5" key="1">
    <citation type="submission" date="2020-02" db="EMBL/GenBank/DDBJ databases">
        <authorList>
            <person name="Liang J."/>
        </authorList>
    </citation>
    <scope>NUCLEOTIDE SEQUENCE [LARGE SCALE GENOMIC DNA]</scope>
    <source>
        <strain evidence="4 5">L22-9</strain>
    </source>
</reference>
<name>A0A6N1CE84_9PSED</name>
<dbReference type="AlphaFoldDB" id="A0A6N1CE84"/>
<dbReference type="EMBL" id="CP048810">
    <property type="protein sequence ID" value="QKS82237.1"/>
    <property type="molecule type" value="Genomic_DNA"/>
</dbReference>
<feature type="binding site" evidence="2">
    <location>
        <position position="182"/>
    </location>
    <ligand>
        <name>substrate</name>
    </ligand>
</feature>
<sequence>MVNKTTVAFRVDASLQIGSGHVMRCLTLAEALRDGGAKCHFICREHPGHLLDLICSKGFNIHRLSTVDSAVSSGRPALQRVEPAHAHWLGVAQSKDAEVCRKILEDVKPDWLVVDHYALDTQWETALQAFALRLLVIDDLADRKHICDLLLDQNLGHTELDYAALVPNGCRLMVGPQYALLRPEFARLRKQSLERRASPSLQHILVTMGGIDQANATGLTLQALKMCPLPVSCRISVVMGLNAPNLAEVADAATNMPWPTEVLVNVTDMGERMASSDIVIGAAGGTSWERCCLGVPTIMVVLADNQKSGAEALLSSGCVELIEKVRDIPVQLPAAIRALANESTLSALSENARRICDGLGVQQVLKQMSDMNG</sequence>
<feature type="binding site" evidence="2">
    <location>
        <position position="289"/>
    </location>
    <ligand>
        <name>substrate</name>
    </ligand>
</feature>